<keyword evidence="10" id="KW-1185">Reference proteome</keyword>
<evidence type="ECO:0000256" key="7">
    <source>
        <dbReference type="SAM" id="SignalP"/>
    </source>
</evidence>
<keyword evidence="2 6" id="KW-0645">Protease</keyword>
<dbReference type="FunFam" id="2.40.10.10:FF:000068">
    <property type="entry name" value="transmembrane protease serine 2"/>
    <property type="match status" value="1"/>
</dbReference>
<dbReference type="EMBL" id="CAJHJT010000001">
    <property type="protein sequence ID" value="CAD6991915.1"/>
    <property type="molecule type" value="Genomic_DNA"/>
</dbReference>
<dbReference type="InterPro" id="IPR043504">
    <property type="entry name" value="Peptidase_S1_PA_chymotrypsin"/>
</dbReference>
<dbReference type="PROSITE" id="PS50240">
    <property type="entry name" value="TRYPSIN_DOM"/>
    <property type="match status" value="1"/>
</dbReference>
<feature type="domain" description="Peptidase S1" evidence="8">
    <location>
        <begin position="34"/>
        <end position="279"/>
    </location>
</feature>
<dbReference type="Pfam" id="PF00089">
    <property type="entry name" value="Trypsin"/>
    <property type="match status" value="1"/>
</dbReference>
<dbReference type="PROSITE" id="PS00134">
    <property type="entry name" value="TRYPSIN_HIS"/>
    <property type="match status" value="1"/>
</dbReference>
<dbReference type="InterPro" id="IPR033116">
    <property type="entry name" value="TRYPSIN_SER"/>
</dbReference>
<gene>
    <name evidence="9" type="ORF">CCAP1982_LOCUS804</name>
</gene>
<dbReference type="SUPFAM" id="SSF50494">
    <property type="entry name" value="Trypsin-like serine proteases"/>
    <property type="match status" value="1"/>
</dbReference>
<keyword evidence="7" id="KW-0732">Signal</keyword>
<dbReference type="PRINTS" id="PR00722">
    <property type="entry name" value="CHYMOTRYPSIN"/>
</dbReference>
<sequence length="279" mass="30694">MAIPKEIYNLKLLYIFVLLAEAVLSKTANNTTRIVGGHDVPLGQYVPYQVSLQYFTRKNKYQHFCGGSIIAPDRILTAAHCCKDFDVGRMSILAGVRDLNDSEAVRIQVQSYDIHENYEELVTSDIAILKLMEPLNLDGTRIAAIDVRGGEVVGGGVPVTLTGWGLRLPVAFPFLPPELDNINYPTTLQTMDYHTITNQECKSSGMEDLTDTEICARGTLLKGACSGDSGGPLVTKTNAGLHQVGIVSYGLFVCGVFSVIPDVYTRVSVFDEWIRERMQ</sequence>
<evidence type="ECO:0000256" key="5">
    <source>
        <dbReference type="ARBA" id="ARBA00023157"/>
    </source>
</evidence>
<evidence type="ECO:0000313" key="10">
    <source>
        <dbReference type="Proteomes" id="UP000606786"/>
    </source>
</evidence>
<dbReference type="CDD" id="cd00190">
    <property type="entry name" value="Tryp_SPc"/>
    <property type="match status" value="1"/>
</dbReference>
<dbReference type="GO" id="GO:0006508">
    <property type="term" value="P:proteolysis"/>
    <property type="evidence" value="ECO:0007669"/>
    <property type="project" value="UniProtKB-KW"/>
</dbReference>
<comment type="caution">
    <text evidence="9">The sequence shown here is derived from an EMBL/GenBank/DDBJ whole genome shotgun (WGS) entry which is preliminary data.</text>
</comment>
<dbReference type="SMART" id="SM00020">
    <property type="entry name" value="Tryp_SPc"/>
    <property type="match status" value="1"/>
</dbReference>
<proteinExistence type="inferred from homology"/>
<dbReference type="InterPro" id="IPR009003">
    <property type="entry name" value="Peptidase_S1_PA"/>
</dbReference>
<evidence type="ECO:0000256" key="4">
    <source>
        <dbReference type="ARBA" id="ARBA00022825"/>
    </source>
</evidence>
<evidence type="ECO:0000256" key="1">
    <source>
        <dbReference type="ARBA" id="ARBA00007664"/>
    </source>
</evidence>
<dbReference type="PANTHER" id="PTHR24276:SF95">
    <property type="entry name" value="PEPTIDASE S1 DOMAIN-CONTAINING PROTEIN"/>
    <property type="match status" value="1"/>
</dbReference>
<dbReference type="OrthoDB" id="6755574at2759"/>
<dbReference type="PANTHER" id="PTHR24276">
    <property type="entry name" value="POLYSERASE-RELATED"/>
    <property type="match status" value="1"/>
</dbReference>
<dbReference type="GO" id="GO:0004252">
    <property type="term" value="F:serine-type endopeptidase activity"/>
    <property type="evidence" value="ECO:0007669"/>
    <property type="project" value="InterPro"/>
</dbReference>
<evidence type="ECO:0000256" key="2">
    <source>
        <dbReference type="ARBA" id="ARBA00022670"/>
    </source>
</evidence>
<feature type="signal peptide" evidence="7">
    <location>
        <begin position="1"/>
        <end position="25"/>
    </location>
</feature>
<dbReference type="Gene3D" id="2.40.10.10">
    <property type="entry name" value="Trypsin-like serine proteases"/>
    <property type="match status" value="1"/>
</dbReference>
<dbReference type="InterPro" id="IPR050430">
    <property type="entry name" value="Peptidase_S1"/>
</dbReference>
<evidence type="ECO:0000259" key="8">
    <source>
        <dbReference type="PROSITE" id="PS50240"/>
    </source>
</evidence>
<accession>A0A811U3S5</accession>
<comment type="similarity">
    <text evidence="1">Belongs to the peptidase S1 family.</text>
</comment>
<keyword evidence="4 6" id="KW-0720">Serine protease</keyword>
<keyword evidence="3 6" id="KW-0378">Hydrolase</keyword>
<evidence type="ECO:0000313" key="9">
    <source>
        <dbReference type="EMBL" id="CAD6991915.1"/>
    </source>
</evidence>
<dbReference type="InterPro" id="IPR018114">
    <property type="entry name" value="TRYPSIN_HIS"/>
</dbReference>
<evidence type="ECO:0000256" key="6">
    <source>
        <dbReference type="RuleBase" id="RU363034"/>
    </source>
</evidence>
<dbReference type="PROSITE" id="PS00135">
    <property type="entry name" value="TRYPSIN_SER"/>
    <property type="match status" value="1"/>
</dbReference>
<keyword evidence="5" id="KW-1015">Disulfide bond</keyword>
<dbReference type="AlphaFoldDB" id="A0A811U3S5"/>
<protein>
    <submittedName>
        <fullName evidence="9">(Mediterranean fruit fly) hypothetical protein</fullName>
    </submittedName>
</protein>
<dbReference type="InterPro" id="IPR001314">
    <property type="entry name" value="Peptidase_S1A"/>
</dbReference>
<feature type="chain" id="PRO_5032369816" evidence="7">
    <location>
        <begin position="26"/>
        <end position="279"/>
    </location>
</feature>
<dbReference type="InterPro" id="IPR001254">
    <property type="entry name" value="Trypsin_dom"/>
</dbReference>
<dbReference type="Proteomes" id="UP000606786">
    <property type="component" value="Unassembled WGS sequence"/>
</dbReference>
<organism evidence="9 10">
    <name type="scientific">Ceratitis capitata</name>
    <name type="common">Mediterranean fruit fly</name>
    <name type="synonym">Tephritis capitata</name>
    <dbReference type="NCBI Taxonomy" id="7213"/>
    <lineage>
        <taxon>Eukaryota</taxon>
        <taxon>Metazoa</taxon>
        <taxon>Ecdysozoa</taxon>
        <taxon>Arthropoda</taxon>
        <taxon>Hexapoda</taxon>
        <taxon>Insecta</taxon>
        <taxon>Pterygota</taxon>
        <taxon>Neoptera</taxon>
        <taxon>Endopterygota</taxon>
        <taxon>Diptera</taxon>
        <taxon>Brachycera</taxon>
        <taxon>Muscomorpha</taxon>
        <taxon>Tephritoidea</taxon>
        <taxon>Tephritidae</taxon>
        <taxon>Ceratitis</taxon>
        <taxon>Ceratitis</taxon>
    </lineage>
</organism>
<name>A0A811U3S5_CERCA</name>
<evidence type="ECO:0000256" key="3">
    <source>
        <dbReference type="ARBA" id="ARBA00022801"/>
    </source>
</evidence>
<reference evidence="9" key="1">
    <citation type="submission" date="2020-11" db="EMBL/GenBank/DDBJ databases">
        <authorList>
            <person name="Whitehead M."/>
        </authorList>
    </citation>
    <scope>NUCLEOTIDE SEQUENCE</scope>
    <source>
        <strain evidence="9">EGII</strain>
    </source>
</reference>